<dbReference type="SUPFAM" id="SSF103473">
    <property type="entry name" value="MFS general substrate transporter"/>
    <property type="match status" value="1"/>
</dbReference>
<gene>
    <name evidence="9" type="ORF">VP01_2939g3</name>
</gene>
<feature type="transmembrane region" description="Helical" evidence="7">
    <location>
        <begin position="277"/>
        <end position="298"/>
    </location>
</feature>
<dbReference type="PANTHER" id="PTHR23504:SF31">
    <property type="entry name" value="MAJOR FACILITATOR SUPERFAMILY DOMAIN-CONTAINING PROTEIN 10"/>
    <property type="match status" value="1"/>
</dbReference>
<evidence type="ECO:0000256" key="2">
    <source>
        <dbReference type="ARBA" id="ARBA00022448"/>
    </source>
</evidence>
<dbReference type="Pfam" id="PF07690">
    <property type="entry name" value="MFS_1"/>
    <property type="match status" value="1"/>
</dbReference>
<comment type="subcellular location">
    <subcellularLocation>
        <location evidence="1">Membrane</location>
        <topology evidence="1">Multi-pass membrane protein</topology>
    </subcellularLocation>
</comment>
<feature type="transmembrane region" description="Helical" evidence="7">
    <location>
        <begin position="310"/>
        <end position="331"/>
    </location>
</feature>
<name>A0A0L6V136_9BASI</name>
<evidence type="ECO:0000256" key="4">
    <source>
        <dbReference type="ARBA" id="ARBA00022989"/>
    </source>
</evidence>
<dbReference type="PROSITE" id="PS50850">
    <property type="entry name" value="MFS"/>
    <property type="match status" value="1"/>
</dbReference>
<feature type="transmembrane region" description="Helical" evidence="7">
    <location>
        <begin position="484"/>
        <end position="507"/>
    </location>
</feature>
<dbReference type="EMBL" id="LAVV01007878">
    <property type="protein sequence ID" value="KNZ54471.1"/>
    <property type="molecule type" value="Genomic_DNA"/>
</dbReference>
<sequence>MPSRTSETPLKFFDVNQIKPQKVLSSTQLPTPVSCPHQPPSCSGGGGEVPTVGGRVRLPGAVHVTLHSSKTIQLSSTTTLGSMADKEPQDARQILQRRVVRIIFFSLLLDLLAFTMPLPLFPRLIASFVEAEKSQGVGRNRFSFQDTTLLSSTLSTIRASRTALASWRSTPASQMTINSNSKWDVTILGGILGSIFSFCQFLISPVIGRLSDRYGRRPVLLLTMLGNILSASLWLTSTSFGPYVLSRAVGGLSEGNVQLSIAVISDVSDPASRAKSLALVGIAFSLCFTLGPMLGAWFAMRSPPLQATKLLGIALNVYAVPALISLLLLLFETLYLAIALPETKHLQKVSKPEAGLNSLNSKGSSAPTSSLEQHQHRLKILARIHTTFLFFFSGAEFTLTFRKSSFISKFTYDLYGFTNAQNGRLLGFIGILSSLLQGGYTRRSKKPPLWFVKSGLKACITSLVLLSVLPFFRRETGGETEGEIDGLSALLLYSAAGALAFVSASVVNSLNTLASLECDEEDNGRQRTDETQKIARGKVLGDFRSAGQLGRAFGPLFATGLYWTKGPSLCYSFCAIGTFGVCFLTHQFAHLHTPLPLKKHE</sequence>
<accession>A0A0L6V136</accession>
<proteinExistence type="predicted"/>
<dbReference type="GO" id="GO:0022857">
    <property type="term" value="F:transmembrane transporter activity"/>
    <property type="evidence" value="ECO:0007669"/>
    <property type="project" value="InterPro"/>
</dbReference>
<evidence type="ECO:0000259" key="8">
    <source>
        <dbReference type="PROSITE" id="PS50850"/>
    </source>
</evidence>
<evidence type="ECO:0000256" key="3">
    <source>
        <dbReference type="ARBA" id="ARBA00022692"/>
    </source>
</evidence>
<feature type="domain" description="Major facilitator superfamily (MFS) profile" evidence="8">
    <location>
        <begin position="99"/>
        <end position="601"/>
    </location>
</feature>
<dbReference type="PANTHER" id="PTHR23504">
    <property type="entry name" value="MAJOR FACILITATOR SUPERFAMILY DOMAIN-CONTAINING PROTEIN 10"/>
    <property type="match status" value="1"/>
</dbReference>
<feature type="transmembrane region" description="Helical" evidence="7">
    <location>
        <begin position="380"/>
        <end position="401"/>
    </location>
</feature>
<feature type="transmembrane region" description="Helical" evidence="7">
    <location>
        <begin position="569"/>
        <end position="589"/>
    </location>
</feature>
<keyword evidence="2" id="KW-0813">Transport</keyword>
<dbReference type="AlphaFoldDB" id="A0A0L6V136"/>
<keyword evidence="10" id="KW-1185">Reference proteome</keyword>
<dbReference type="OrthoDB" id="196650at2759"/>
<reference evidence="9 10" key="1">
    <citation type="submission" date="2015-08" db="EMBL/GenBank/DDBJ databases">
        <title>Next Generation Sequencing and Analysis of the Genome of Puccinia sorghi L Schw, the Causal Agent of Maize Common Rust.</title>
        <authorList>
            <person name="Rochi L."/>
            <person name="Burguener G."/>
            <person name="Darino M."/>
            <person name="Turjanski A."/>
            <person name="Kreff E."/>
            <person name="Dieguez M.J."/>
            <person name="Sacco F."/>
        </authorList>
    </citation>
    <scope>NUCLEOTIDE SEQUENCE [LARGE SCALE GENOMIC DNA]</scope>
    <source>
        <strain evidence="9 10">RO10H11247</strain>
    </source>
</reference>
<evidence type="ECO:0000313" key="9">
    <source>
        <dbReference type="EMBL" id="KNZ54471.1"/>
    </source>
</evidence>
<feature type="transmembrane region" description="Helical" evidence="7">
    <location>
        <begin position="102"/>
        <end position="121"/>
    </location>
</feature>
<feature type="transmembrane region" description="Helical" evidence="7">
    <location>
        <begin position="185"/>
        <end position="207"/>
    </location>
</feature>
<evidence type="ECO:0000256" key="1">
    <source>
        <dbReference type="ARBA" id="ARBA00004141"/>
    </source>
</evidence>
<dbReference type="FunFam" id="1.20.1250.20:FF:000223">
    <property type="entry name" value="Major facilitator superfamily domain-containing protein"/>
    <property type="match status" value="1"/>
</dbReference>
<keyword evidence="3 7" id="KW-0812">Transmembrane</keyword>
<dbReference type="InterPro" id="IPR020846">
    <property type="entry name" value="MFS_dom"/>
</dbReference>
<dbReference type="InterPro" id="IPR036259">
    <property type="entry name" value="MFS_trans_sf"/>
</dbReference>
<evidence type="ECO:0000256" key="6">
    <source>
        <dbReference type="SAM" id="MobiDB-lite"/>
    </source>
</evidence>
<dbReference type="InterPro" id="IPR005829">
    <property type="entry name" value="Sugar_transporter_CS"/>
</dbReference>
<comment type="caution">
    <text evidence="9">The sequence shown here is derived from an EMBL/GenBank/DDBJ whole genome shotgun (WGS) entry which is preliminary data.</text>
</comment>
<dbReference type="Proteomes" id="UP000037035">
    <property type="component" value="Unassembled WGS sequence"/>
</dbReference>
<dbReference type="PROSITE" id="PS00216">
    <property type="entry name" value="SUGAR_TRANSPORT_1"/>
    <property type="match status" value="1"/>
</dbReference>
<evidence type="ECO:0000313" key="10">
    <source>
        <dbReference type="Proteomes" id="UP000037035"/>
    </source>
</evidence>
<keyword evidence="5 7" id="KW-0472">Membrane</keyword>
<evidence type="ECO:0000256" key="7">
    <source>
        <dbReference type="SAM" id="Phobius"/>
    </source>
</evidence>
<feature type="region of interest" description="Disordered" evidence="6">
    <location>
        <begin position="26"/>
        <end position="50"/>
    </location>
</feature>
<dbReference type="InterPro" id="IPR011701">
    <property type="entry name" value="MFS"/>
</dbReference>
<evidence type="ECO:0000256" key="5">
    <source>
        <dbReference type="ARBA" id="ARBA00023136"/>
    </source>
</evidence>
<feature type="transmembrane region" description="Helical" evidence="7">
    <location>
        <begin position="422"/>
        <end position="440"/>
    </location>
</feature>
<keyword evidence="4 7" id="KW-1133">Transmembrane helix</keyword>
<dbReference type="Gene3D" id="1.20.1250.20">
    <property type="entry name" value="MFS general substrate transporter like domains"/>
    <property type="match status" value="1"/>
</dbReference>
<dbReference type="GO" id="GO:0016020">
    <property type="term" value="C:membrane"/>
    <property type="evidence" value="ECO:0007669"/>
    <property type="project" value="UniProtKB-SubCell"/>
</dbReference>
<dbReference type="VEuPathDB" id="FungiDB:VP01_2939g3"/>
<organism evidence="9 10">
    <name type="scientific">Puccinia sorghi</name>
    <dbReference type="NCBI Taxonomy" id="27349"/>
    <lineage>
        <taxon>Eukaryota</taxon>
        <taxon>Fungi</taxon>
        <taxon>Dikarya</taxon>
        <taxon>Basidiomycota</taxon>
        <taxon>Pucciniomycotina</taxon>
        <taxon>Pucciniomycetes</taxon>
        <taxon>Pucciniales</taxon>
        <taxon>Pucciniaceae</taxon>
        <taxon>Puccinia</taxon>
    </lineage>
</organism>
<feature type="transmembrane region" description="Helical" evidence="7">
    <location>
        <begin position="452"/>
        <end position="472"/>
    </location>
</feature>
<protein>
    <recommendedName>
        <fullName evidence="8">Major facilitator superfamily (MFS) profile domain-containing protein</fullName>
    </recommendedName>
</protein>